<evidence type="ECO:0000313" key="6">
    <source>
        <dbReference type="WBParaSite" id="Pan_g7573.t1"/>
    </source>
</evidence>
<reference evidence="5" key="1">
    <citation type="journal article" date="2013" name="Genetics">
        <title>The draft genome and transcriptome of Panagrellus redivivus are shaped by the harsh demands of a free-living lifestyle.</title>
        <authorList>
            <person name="Srinivasan J."/>
            <person name="Dillman A.R."/>
            <person name="Macchietto M.G."/>
            <person name="Heikkinen L."/>
            <person name="Lakso M."/>
            <person name="Fracchia K.M."/>
            <person name="Antoshechkin I."/>
            <person name="Mortazavi A."/>
            <person name="Wong G."/>
            <person name="Sternberg P.W."/>
        </authorList>
    </citation>
    <scope>NUCLEOTIDE SEQUENCE [LARGE SCALE GENOMIC DNA]</scope>
    <source>
        <strain evidence="5">MT8872</strain>
    </source>
</reference>
<organism evidence="5 6">
    <name type="scientific">Panagrellus redivivus</name>
    <name type="common">Microworm</name>
    <dbReference type="NCBI Taxonomy" id="6233"/>
    <lineage>
        <taxon>Eukaryota</taxon>
        <taxon>Metazoa</taxon>
        <taxon>Ecdysozoa</taxon>
        <taxon>Nematoda</taxon>
        <taxon>Chromadorea</taxon>
        <taxon>Rhabditida</taxon>
        <taxon>Tylenchina</taxon>
        <taxon>Panagrolaimomorpha</taxon>
        <taxon>Panagrolaimoidea</taxon>
        <taxon>Panagrolaimidae</taxon>
        <taxon>Panagrellus</taxon>
    </lineage>
</organism>
<keyword evidence="2" id="KW-0862">Zinc</keyword>
<evidence type="ECO:0000256" key="1">
    <source>
        <dbReference type="ARBA" id="ARBA00022771"/>
    </source>
</evidence>
<feature type="domain" description="RING-type" evidence="4">
    <location>
        <begin position="51"/>
        <end position="97"/>
    </location>
</feature>
<dbReference type="WBParaSite" id="Pan_g7573.t1">
    <property type="protein sequence ID" value="Pan_g7573.t1"/>
    <property type="gene ID" value="Pan_g7573"/>
</dbReference>
<evidence type="ECO:0000256" key="3">
    <source>
        <dbReference type="PROSITE-ProRule" id="PRU00175"/>
    </source>
</evidence>
<sequence>MFRSTAIECLTYLLKLFSKILCPLKAYKAYYPQNFFNLMQPSKPIHRLTQCRSCKCNLNLARISVCTFACRHVFHTRCLPSMQSYFNRKRPENCPKCALSVKLLKKKYKVRKAYRFRELPWNVPENLSYCVCCSERIPTKFLTPCQLSCGHLFHFKCVEKFVLGKEKCPICLVPAQLTTRKPRIRGHRKLKIMKPKLSTISEEEE</sequence>
<dbReference type="InterPro" id="IPR001841">
    <property type="entry name" value="Znf_RING"/>
</dbReference>
<proteinExistence type="predicted"/>
<accession>A0A7E4W6K3</accession>
<evidence type="ECO:0000256" key="2">
    <source>
        <dbReference type="ARBA" id="ARBA00022833"/>
    </source>
</evidence>
<dbReference type="SUPFAM" id="SSF57850">
    <property type="entry name" value="RING/U-box"/>
    <property type="match status" value="1"/>
</dbReference>
<keyword evidence="5" id="KW-1185">Reference proteome</keyword>
<reference evidence="6" key="2">
    <citation type="submission" date="2020-10" db="UniProtKB">
        <authorList>
            <consortium name="WormBaseParasite"/>
        </authorList>
    </citation>
    <scope>IDENTIFICATION</scope>
</reference>
<name>A0A7E4W6K3_PANRE</name>
<dbReference type="Gene3D" id="3.30.40.10">
    <property type="entry name" value="Zinc/RING finger domain, C3HC4 (zinc finger)"/>
    <property type="match status" value="1"/>
</dbReference>
<dbReference type="SMART" id="SM00184">
    <property type="entry name" value="RING"/>
    <property type="match status" value="2"/>
</dbReference>
<dbReference type="GO" id="GO:0008270">
    <property type="term" value="F:zinc ion binding"/>
    <property type="evidence" value="ECO:0007669"/>
    <property type="project" value="UniProtKB-KW"/>
</dbReference>
<dbReference type="PROSITE" id="PS50089">
    <property type="entry name" value="ZF_RING_2"/>
    <property type="match status" value="2"/>
</dbReference>
<feature type="domain" description="RING-type" evidence="4">
    <location>
        <begin position="130"/>
        <end position="171"/>
    </location>
</feature>
<evidence type="ECO:0000313" key="5">
    <source>
        <dbReference type="Proteomes" id="UP000492821"/>
    </source>
</evidence>
<dbReference type="AlphaFoldDB" id="A0A7E4W6K3"/>
<evidence type="ECO:0000259" key="4">
    <source>
        <dbReference type="PROSITE" id="PS50089"/>
    </source>
</evidence>
<keyword evidence="1 3" id="KW-0863">Zinc-finger</keyword>
<dbReference type="InterPro" id="IPR013083">
    <property type="entry name" value="Znf_RING/FYVE/PHD"/>
</dbReference>
<keyword evidence="1 3" id="KW-0479">Metal-binding</keyword>
<protein>
    <submittedName>
        <fullName evidence="6">RING-type domain-containing protein</fullName>
    </submittedName>
</protein>
<dbReference type="Proteomes" id="UP000492821">
    <property type="component" value="Unassembled WGS sequence"/>
</dbReference>